<dbReference type="Proteomes" id="UP000198546">
    <property type="component" value="Chromosome i"/>
</dbReference>
<evidence type="ECO:0000313" key="4">
    <source>
        <dbReference type="EMBL" id="SDD94820.1"/>
    </source>
</evidence>
<dbReference type="SUPFAM" id="SSF51445">
    <property type="entry name" value="(Trans)glycosidases"/>
    <property type="match status" value="1"/>
</dbReference>
<reference evidence="4 5" key="1">
    <citation type="submission" date="2016-10" db="EMBL/GenBank/DDBJ databases">
        <authorList>
            <person name="de Groot N.N."/>
        </authorList>
    </citation>
    <scope>NUCLEOTIDE SEQUENCE [LARGE SCALE GENOMIC DNA]</scope>
    <source>
        <strain evidence="4 5">MON 2.2</strain>
    </source>
</reference>
<keyword evidence="5" id="KW-1185">Reference proteome</keyword>
<dbReference type="PANTHER" id="PTHR37836">
    <property type="entry name" value="LMO1036 PROTEIN"/>
    <property type="match status" value="1"/>
</dbReference>
<evidence type="ECO:0000259" key="2">
    <source>
        <dbReference type="Pfam" id="PF13204"/>
    </source>
</evidence>
<dbReference type="EMBL" id="LT629688">
    <property type="protein sequence ID" value="SDD94820.1"/>
    <property type="molecule type" value="Genomic_DNA"/>
</dbReference>
<dbReference type="InterPro" id="IPR013783">
    <property type="entry name" value="Ig-like_fold"/>
</dbReference>
<sequence>MLAPQWQAVELRLTGPRLDQPYVDADPWVDFTHSSGEVVSRPAFSDGGEQWGVRFASVHAEGTWTWRVRGEGWEPVTGTLTAAPAHADARHPALRHGFTRLAAGGRGLVHADGSPALVVADTAWAMPWRATVEDVGHYARDRQRKGFNAVLLMTVQPDMGARGPRGRNLDEGFEVGFEDLPQGRLTRLVVDYFRYLDDIVAVLVDHGITPVLQPVFHGFGWKGLQVAGPVVPPEDYVRYCRYLLARYGADPAIYLVGADGDGTEPQIAAGGAYLHEADAYGQPTGIHYRPHARNDAHQDAAWLDFQWCQTGHQGDHVPDRVATMWRQQPVRAVMNGEPTYERSGRSGKAEGWWQGHEAWSNLCAGAVMGVAYGAGSLWQWVVRPDEPGHEPFFLAPGAGWRGALELEGSRYVGLLGQILAGLPVHGAEPCWDVSLCTRGLLGTGELYIGYAEHGGRWVFLDADGRVPSSYWLLDPRTGELLASGERPPGRAVVEDPSSEEVPAPRVMICADRPPPFLEHTGQVRPPAAGQDGAR</sequence>
<protein>
    <recommendedName>
        <fullName evidence="6">DUF4038 domain-containing protein</fullName>
    </recommendedName>
</protein>
<evidence type="ECO:0008006" key="6">
    <source>
        <dbReference type="Google" id="ProtNLM"/>
    </source>
</evidence>
<accession>A0A1G6YWV8</accession>
<dbReference type="InterPro" id="IPR025277">
    <property type="entry name" value="Apiosidase-like_cat_dom"/>
</dbReference>
<feature type="domain" description="DUF5060" evidence="3">
    <location>
        <begin position="4"/>
        <end position="69"/>
    </location>
</feature>
<dbReference type="PANTHER" id="PTHR37836:SF3">
    <property type="entry name" value="ENDOGLUCANASE"/>
    <property type="match status" value="1"/>
</dbReference>
<evidence type="ECO:0000313" key="5">
    <source>
        <dbReference type="Proteomes" id="UP000198546"/>
    </source>
</evidence>
<dbReference type="Gene3D" id="3.20.20.80">
    <property type="entry name" value="Glycosidases"/>
    <property type="match status" value="1"/>
</dbReference>
<dbReference type="InterPro" id="IPR017853">
    <property type="entry name" value="GH"/>
</dbReference>
<dbReference type="Pfam" id="PF13204">
    <property type="entry name" value="Apiosidase"/>
    <property type="match status" value="1"/>
</dbReference>
<dbReference type="OrthoDB" id="8108447at2"/>
<evidence type="ECO:0000256" key="1">
    <source>
        <dbReference type="SAM" id="MobiDB-lite"/>
    </source>
</evidence>
<proteinExistence type="predicted"/>
<feature type="domain" description="Apiosidase-like catalytic" evidence="2">
    <location>
        <begin position="104"/>
        <end position="423"/>
    </location>
</feature>
<dbReference type="GO" id="GO:0005975">
    <property type="term" value="P:carbohydrate metabolic process"/>
    <property type="evidence" value="ECO:0007669"/>
    <property type="project" value="UniProtKB-ARBA"/>
</dbReference>
<evidence type="ECO:0000259" key="3">
    <source>
        <dbReference type="Pfam" id="PF16586"/>
    </source>
</evidence>
<dbReference type="STRING" id="675864.SAMN04489747_2121"/>
<feature type="region of interest" description="Disordered" evidence="1">
    <location>
        <begin position="483"/>
        <end position="534"/>
    </location>
</feature>
<dbReference type="InterPro" id="IPR032260">
    <property type="entry name" value="DUF5060"/>
</dbReference>
<dbReference type="Gene3D" id="2.60.40.10">
    <property type="entry name" value="Immunoglobulins"/>
    <property type="match status" value="1"/>
</dbReference>
<gene>
    <name evidence="4" type="ORF">SAMN04489747_2121</name>
</gene>
<dbReference type="RefSeq" id="WP_090593160.1">
    <property type="nucleotide sequence ID" value="NZ_LT629688.1"/>
</dbReference>
<organism evidence="4 5">
    <name type="scientific">Auraticoccus monumenti</name>
    <dbReference type="NCBI Taxonomy" id="675864"/>
    <lineage>
        <taxon>Bacteria</taxon>
        <taxon>Bacillati</taxon>
        <taxon>Actinomycetota</taxon>
        <taxon>Actinomycetes</taxon>
        <taxon>Propionibacteriales</taxon>
        <taxon>Propionibacteriaceae</taxon>
        <taxon>Auraticoccus</taxon>
    </lineage>
</organism>
<dbReference type="Pfam" id="PF16586">
    <property type="entry name" value="DUF5060"/>
    <property type="match status" value="1"/>
</dbReference>
<name>A0A1G6YWV8_9ACTN</name>
<dbReference type="AlphaFoldDB" id="A0A1G6YWV8"/>